<dbReference type="Pfam" id="PF13649">
    <property type="entry name" value="Methyltransf_25"/>
    <property type="match status" value="1"/>
</dbReference>
<evidence type="ECO:0000256" key="1">
    <source>
        <dbReference type="ARBA" id="ARBA00022679"/>
    </source>
</evidence>
<organism evidence="4 5">
    <name type="scientific">Leucocoprinus leucothites</name>
    <dbReference type="NCBI Taxonomy" id="201217"/>
    <lineage>
        <taxon>Eukaryota</taxon>
        <taxon>Fungi</taxon>
        <taxon>Dikarya</taxon>
        <taxon>Basidiomycota</taxon>
        <taxon>Agaricomycotina</taxon>
        <taxon>Agaricomycetes</taxon>
        <taxon>Agaricomycetidae</taxon>
        <taxon>Agaricales</taxon>
        <taxon>Agaricineae</taxon>
        <taxon>Agaricaceae</taxon>
        <taxon>Leucocoprinus</taxon>
    </lineage>
</organism>
<evidence type="ECO:0000313" key="4">
    <source>
        <dbReference type="EMBL" id="KAF5349499.1"/>
    </source>
</evidence>
<dbReference type="Gene3D" id="3.40.50.150">
    <property type="entry name" value="Vaccinia Virus protein VP39"/>
    <property type="match status" value="1"/>
</dbReference>
<gene>
    <name evidence="4" type="ORF">D9756_009002</name>
</gene>
<dbReference type="GO" id="GO:0008757">
    <property type="term" value="F:S-adenosylmethionine-dependent methyltransferase activity"/>
    <property type="evidence" value="ECO:0007669"/>
    <property type="project" value="InterPro"/>
</dbReference>
<dbReference type="EMBL" id="JAACJO010000016">
    <property type="protein sequence ID" value="KAF5349499.1"/>
    <property type="molecule type" value="Genomic_DNA"/>
</dbReference>
<dbReference type="OrthoDB" id="3647at2759"/>
<dbReference type="AlphaFoldDB" id="A0A8H5FUH9"/>
<dbReference type="SUPFAM" id="SSF53335">
    <property type="entry name" value="S-adenosyl-L-methionine-dependent methyltransferases"/>
    <property type="match status" value="1"/>
</dbReference>
<dbReference type="Proteomes" id="UP000559027">
    <property type="component" value="Unassembled WGS sequence"/>
</dbReference>
<dbReference type="PANTHER" id="PTHR43861">
    <property type="entry name" value="TRANS-ACONITATE 2-METHYLTRANSFERASE-RELATED"/>
    <property type="match status" value="1"/>
</dbReference>
<dbReference type="InterPro" id="IPR041698">
    <property type="entry name" value="Methyltransf_25"/>
</dbReference>
<name>A0A8H5FUH9_9AGAR</name>
<protein>
    <recommendedName>
        <fullName evidence="3">Methyltransferase domain-containing protein</fullName>
    </recommendedName>
</protein>
<proteinExistence type="predicted"/>
<dbReference type="InterPro" id="IPR029063">
    <property type="entry name" value="SAM-dependent_MTases_sf"/>
</dbReference>
<feature type="domain" description="Methyltransferase" evidence="3">
    <location>
        <begin position="69"/>
        <end position="160"/>
    </location>
</feature>
<feature type="region of interest" description="Disordered" evidence="2">
    <location>
        <begin position="1"/>
        <end position="22"/>
    </location>
</feature>
<evidence type="ECO:0000256" key="2">
    <source>
        <dbReference type="SAM" id="MobiDB-lite"/>
    </source>
</evidence>
<accession>A0A8H5FUH9</accession>
<comment type="caution">
    <text evidence="4">The sequence shown here is derived from an EMBL/GenBank/DDBJ whole genome shotgun (WGS) entry which is preliminary data.</text>
</comment>
<keyword evidence="5" id="KW-1185">Reference proteome</keyword>
<keyword evidence="1" id="KW-0808">Transferase</keyword>
<evidence type="ECO:0000313" key="5">
    <source>
        <dbReference type="Proteomes" id="UP000559027"/>
    </source>
</evidence>
<evidence type="ECO:0000259" key="3">
    <source>
        <dbReference type="Pfam" id="PF13649"/>
    </source>
</evidence>
<feature type="compositionally biased region" description="Basic residues" evidence="2">
    <location>
        <begin position="7"/>
        <end position="19"/>
    </location>
</feature>
<reference evidence="4 5" key="1">
    <citation type="journal article" date="2020" name="ISME J.">
        <title>Uncovering the hidden diversity of litter-decomposition mechanisms in mushroom-forming fungi.</title>
        <authorList>
            <person name="Floudas D."/>
            <person name="Bentzer J."/>
            <person name="Ahren D."/>
            <person name="Johansson T."/>
            <person name="Persson P."/>
            <person name="Tunlid A."/>
        </authorList>
    </citation>
    <scope>NUCLEOTIDE SEQUENCE [LARGE SCALE GENOMIC DNA]</scope>
    <source>
        <strain evidence="4 5">CBS 146.42</strain>
    </source>
</reference>
<sequence length="233" mass="25610">MSEVTHPHHHQHGHAHSHHHDAVAQANREFFDDVDANFDKYPHVKERAARVVQAIVKAYPLDKEKTTAMDFACGNGRVSLEMIPHVKSILGVDISQRMAERYNENLEGKNASAVCVELKGEEGELSGATFDIIFCASAYHHFASVDGITRILASFLKSGGALIIADIIHKEEGYEFMEQVGDVVPHKHGLSEGDMQKAFDGAGLTLKSFEELPDPTDHTDVKLFLAIGEKASA</sequence>
<dbReference type="CDD" id="cd02440">
    <property type="entry name" value="AdoMet_MTases"/>
    <property type="match status" value="1"/>
</dbReference>